<dbReference type="InterPro" id="IPR038071">
    <property type="entry name" value="UROD/MetE-like_sf"/>
</dbReference>
<dbReference type="Pfam" id="PF01208">
    <property type="entry name" value="URO-D"/>
    <property type="match status" value="1"/>
</dbReference>
<evidence type="ECO:0000259" key="1">
    <source>
        <dbReference type="Pfam" id="PF01208"/>
    </source>
</evidence>
<comment type="caution">
    <text evidence="2">The sequence shown here is derived from an EMBL/GenBank/DDBJ whole genome shotgun (WGS) entry which is preliminary data.</text>
</comment>
<dbReference type="Gene3D" id="3.20.20.210">
    <property type="match status" value="1"/>
</dbReference>
<accession>X1FSU5</accession>
<dbReference type="InterPro" id="IPR000257">
    <property type="entry name" value="Uroporphyrinogen_deCOase"/>
</dbReference>
<feature type="domain" description="Uroporphyrinogen decarboxylase (URO-D)" evidence="1">
    <location>
        <begin position="68"/>
        <end position="256"/>
    </location>
</feature>
<dbReference type="EMBL" id="BARU01024358">
    <property type="protein sequence ID" value="GAH48751.1"/>
    <property type="molecule type" value="Genomic_DNA"/>
</dbReference>
<evidence type="ECO:0000313" key="2">
    <source>
        <dbReference type="EMBL" id="GAH48751.1"/>
    </source>
</evidence>
<gene>
    <name evidence="2" type="ORF">S03H2_39406</name>
</gene>
<dbReference type="GO" id="GO:0004853">
    <property type="term" value="F:uroporphyrinogen decarboxylase activity"/>
    <property type="evidence" value="ECO:0007669"/>
    <property type="project" value="InterPro"/>
</dbReference>
<protein>
    <recommendedName>
        <fullName evidence="1">Uroporphyrinogen decarboxylase (URO-D) domain-containing protein</fullName>
    </recommendedName>
</protein>
<reference evidence="2" key="1">
    <citation type="journal article" date="2014" name="Front. Microbiol.">
        <title>High frequency of phylogenetically diverse reductive dehalogenase-homologous genes in deep subseafloor sedimentary metagenomes.</title>
        <authorList>
            <person name="Kawai M."/>
            <person name="Futagami T."/>
            <person name="Toyoda A."/>
            <person name="Takaki Y."/>
            <person name="Nishi S."/>
            <person name="Hori S."/>
            <person name="Arai W."/>
            <person name="Tsubouchi T."/>
            <person name="Morono Y."/>
            <person name="Uchiyama I."/>
            <person name="Ito T."/>
            <person name="Fujiyama A."/>
            <person name="Inagaki F."/>
            <person name="Takami H."/>
        </authorList>
    </citation>
    <scope>NUCLEOTIDE SEQUENCE</scope>
    <source>
        <strain evidence="2">Expedition CK06-06</strain>
    </source>
</reference>
<dbReference type="SUPFAM" id="SSF51726">
    <property type="entry name" value="UROD/MetE-like"/>
    <property type="match status" value="1"/>
</dbReference>
<proteinExistence type="predicted"/>
<sequence>GFLKTQIDLCVEIQDRYPEMMSPPIIEGSFDLAILLRGEKLFQDFILYKDFLNARDSVHKEKIKKRGDPTFFPKIMDFATEASIHIGKMYKDQGINMLGMVIVNQYANPPIMSPEDFLTYIYPYVETVWKEFKKHRPTAGYMPPSPSSAKEISKYPALSGIACFNNYMFPQNEIGLTSDIYAEEMINLSKELKTPYQHLIHGKFLRDGTKKEIEAHVKKVCELAVENKVPMGIGIAAVPLGTDLSKIDLILESVNAYGVYK</sequence>
<dbReference type="GO" id="GO:0006779">
    <property type="term" value="P:porphyrin-containing compound biosynthetic process"/>
    <property type="evidence" value="ECO:0007669"/>
    <property type="project" value="InterPro"/>
</dbReference>
<name>X1FSU5_9ZZZZ</name>
<organism evidence="2">
    <name type="scientific">marine sediment metagenome</name>
    <dbReference type="NCBI Taxonomy" id="412755"/>
    <lineage>
        <taxon>unclassified sequences</taxon>
        <taxon>metagenomes</taxon>
        <taxon>ecological metagenomes</taxon>
    </lineage>
</organism>
<dbReference type="AlphaFoldDB" id="X1FSU5"/>
<feature type="non-terminal residue" evidence="2">
    <location>
        <position position="1"/>
    </location>
</feature>